<evidence type="ECO:0000313" key="4">
    <source>
        <dbReference type="Proteomes" id="UP000634647"/>
    </source>
</evidence>
<dbReference type="EMBL" id="FNOB01000003">
    <property type="protein sequence ID" value="SDW36482.1"/>
    <property type="molecule type" value="Genomic_DNA"/>
</dbReference>
<dbReference type="InterPro" id="IPR003749">
    <property type="entry name" value="ThiS/MoaD-like"/>
</dbReference>
<dbReference type="Proteomes" id="UP000634647">
    <property type="component" value="Unassembled WGS sequence"/>
</dbReference>
<gene>
    <name evidence="1" type="ORF">GCM10008024_10650</name>
    <name evidence="2" type="ORF">SAMN05444006_10326</name>
</gene>
<keyword evidence="3" id="KW-1185">Reference proteome</keyword>
<dbReference type="SUPFAM" id="SSF54285">
    <property type="entry name" value="MoaD/ThiS"/>
    <property type="match status" value="1"/>
</dbReference>
<name>A0AAN4ZZH6_9RHOB</name>
<dbReference type="Gene3D" id="3.10.20.30">
    <property type="match status" value="1"/>
</dbReference>
<dbReference type="RefSeq" id="WP_035841895.1">
    <property type="nucleotide sequence ID" value="NZ_BNAB01000003.1"/>
</dbReference>
<reference evidence="2 3" key="2">
    <citation type="submission" date="2016-10" db="EMBL/GenBank/DDBJ databases">
        <authorList>
            <person name="Varghese N."/>
            <person name="Submissions S."/>
        </authorList>
    </citation>
    <scope>NUCLEOTIDE SEQUENCE [LARGE SCALE GENOMIC DNA]</scope>
    <source>
        <strain evidence="2 3">DSM 24802</strain>
    </source>
</reference>
<dbReference type="EMBL" id="BNAB01000003">
    <property type="protein sequence ID" value="GHE00138.1"/>
    <property type="molecule type" value="Genomic_DNA"/>
</dbReference>
<protein>
    <submittedName>
        <fullName evidence="2">Molybdopterin converting factor, small subunit</fullName>
    </submittedName>
</protein>
<accession>A0AAN4ZZH6</accession>
<dbReference type="AlphaFoldDB" id="A0AAN4ZZH6"/>
<proteinExistence type="predicted"/>
<dbReference type="InterPro" id="IPR016155">
    <property type="entry name" value="Mopterin_synth/thiamin_S_b"/>
</dbReference>
<evidence type="ECO:0000313" key="3">
    <source>
        <dbReference type="Proteomes" id="UP000199541"/>
    </source>
</evidence>
<evidence type="ECO:0000313" key="1">
    <source>
        <dbReference type="EMBL" id="GHE00138.1"/>
    </source>
</evidence>
<dbReference type="Pfam" id="PF02597">
    <property type="entry name" value="ThiS"/>
    <property type="match status" value="1"/>
</dbReference>
<comment type="caution">
    <text evidence="1">The sequence shown here is derived from an EMBL/GenBank/DDBJ whole genome shotgun (WGS) entry which is preliminary data.</text>
</comment>
<reference evidence="1" key="1">
    <citation type="journal article" date="2014" name="Int. J. Syst. Evol. Microbiol.">
        <title>Complete genome sequence of Corynebacterium casei LMG S-19264T (=DSM 44701T), isolated from a smear-ripened cheese.</title>
        <authorList>
            <consortium name="US DOE Joint Genome Institute (JGI-PGF)"/>
            <person name="Walter F."/>
            <person name="Albersmeier A."/>
            <person name="Kalinowski J."/>
            <person name="Ruckert C."/>
        </authorList>
    </citation>
    <scope>NUCLEOTIDE SEQUENCE</scope>
    <source>
        <strain evidence="1">CGMCC 1.10859</strain>
    </source>
</reference>
<reference evidence="1" key="3">
    <citation type="submission" date="2023-06" db="EMBL/GenBank/DDBJ databases">
        <authorList>
            <person name="Sun Q."/>
            <person name="Zhou Y."/>
        </authorList>
    </citation>
    <scope>NUCLEOTIDE SEQUENCE</scope>
    <source>
        <strain evidence="1">CGMCC 1.10859</strain>
    </source>
</reference>
<dbReference type="CDD" id="cd17040">
    <property type="entry name" value="Ubl_MoaD_like"/>
    <property type="match status" value="1"/>
</dbReference>
<dbReference type="Proteomes" id="UP000199541">
    <property type="component" value="Unassembled WGS sequence"/>
</dbReference>
<organism evidence="1 4">
    <name type="scientific">Allgaiera indica</name>
    <dbReference type="NCBI Taxonomy" id="765699"/>
    <lineage>
        <taxon>Bacteria</taxon>
        <taxon>Pseudomonadati</taxon>
        <taxon>Pseudomonadota</taxon>
        <taxon>Alphaproteobacteria</taxon>
        <taxon>Rhodobacterales</taxon>
        <taxon>Paracoccaceae</taxon>
        <taxon>Allgaiera</taxon>
    </lineage>
</organism>
<sequence>MVKVAIWGSLRHATDGAAEVEVEATNFKQLLDRLSADYPGLGPQIERGVSLAVDGKIYREAWFTPIKPDSEVVLMPYMQGG</sequence>
<evidence type="ECO:0000313" key="2">
    <source>
        <dbReference type="EMBL" id="SDW36482.1"/>
    </source>
</evidence>
<dbReference type="InterPro" id="IPR012675">
    <property type="entry name" value="Beta-grasp_dom_sf"/>
</dbReference>